<comment type="catalytic activity">
    <reaction evidence="9">
        <text>a (3R)-hydroxyacyl-[ACP] = a (2E)-enoyl-[ACP] + H2O</text>
        <dbReference type="Rhea" id="RHEA:13097"/>
        <dbReference type="Rhea" id="RHEA-COMP:9925"/>
        <dbReference type="Rhea" id="RHEA-COMP:9945"/>
        <dbReference type="ChEBI" id="CHEBI:15377"/>
        <dbReference type="ChEBI" id="CHEBI:78784"/>
        <dbReference type="ChEBI" id="CHEBI:78827"/>
        <dbReference type="EC" id="4.2.1.59"/>
    </reaction>
</comment>
<dbReference type="NCBIfam" id="TIGR01750">
    <property type="entry name" value="fabZ"/>
    <property type="match status" value="1"/>
</dbReference>
<evidence type="ECO:0000256" key="7">
    <source>
        <dbReference type="ARBA" id="ARBA00023239"/>
    </source>
</evidence>
<dbReference type="Gene3D" id="3.10.129.10">
    <property type="entry name" value="Hotdog Thioesterase"/>
    <property type="match status" value="1"/>
</dbReference>
<keyword evidence="11" id="KW-1185">Reference proteome</keyword>
<evidence type="ECO:0000313" key="11">
    <source>
        <dbReference type="Proteomes" id="UP000254651"/>
    </source>
</evidence>
<name>A0A378UI33_BERDE</name>
<keyword evidence="7 9" id="KW-0456">Lyase</keyword>
<dbReference type="RefSeq" id="WP_066081014.1">
    <property type="nucleotide sequence ID" value="NZ_CP181246.1"/>
</dbReference>
<keyword evidence="4 9" id="KW-0444">Lipid biosynthesis</keyword>
<dbReference type="SUPFAM" id="SSF54637">
    <property type="entry name" value="Thioesterase/thiol ester dehydrase-isomerase"/>
    <property type="match status" value="1"/>
</dbReference>
<comment type="function">
    <text evidence="8 9">Involved in unsaturated fatty acids biosynthesis. Catalyzes the dehydration of short chain beta-hydroxyacyl-ACPs and long chain saturated and unsaturated beta-hydroxyacyl-ACPs.</text>
</comment>
<evidence type="ECO:0000256" key="3">
    <source>
        <dbReference type="ARBA" id="ARBA00022490"/>
    </source>
</evidence>
<keyword evidence="5 9" id="KW-0441">Lipid A biosynthesis</keyword>
<dbReference type="Proteomes" id="UP000254651">
    <property type="component" value="Unassembled WGS sequence"/>
</dbReference>
<dbReference type="NCBIfam" id="NF000582">
    <property type="entry name" value="PRK00006.1"/>
    <property type="match status" value="1"/>
</dbReference>
<evidence type="ECO:0000256" key="9">
    <source>
        <dbReference type="HAMAP-Rule" id="MF_00406"/>
    </source>
</evidence>
<dbReference type="GO" id="GO:0019171">
    <property type="term" value="F:(3R)-hydroxyacyl-[acyl-carrier-protein] dehydratase activity"/>
    <property type="evidence" value="ECO:0007669"/>
    <property type="project" value="UniProtKB-EC"/>
</dbReference>
<dbReference type="AlphaFoldDB" id="A0A378UI33"/>
<keyword evidence="3 9" id="KW-0963">Cytoplasm</keyword>
<comment type="similarity">
    <text evidence="2 9">Belongs to the thioester dehydratase family. FabZ subfamily.</text>
</comment>
<evidence type="ECO:0000256" key="6">
    <source>
        <dbReference type="ARBA" id="ARBA00023098"/>
    </source>
</evidence>
<evidence type="ECO:0000256" key="5">
    <source>
        <dbReference type="ARBA" id="ARBA00022556"/>
    </source>
</evidence>
<dbReference type="GO" id="GO:0009245">
    <property type="term" value="P:lipid A biosynthetic process"/>
    <property type="evidence" value="ECO:0007669"/>
    <property type="project" value="UniProtKB-UniRule"/>
</dbReference>
<dbReference type="InterPro" id="IPR029069">
    <property type="entry name" value="HotDog_dom_sf"/>
</dbReference>
<evidence type="ECO:0000256" key="4">
    <source>
        <dbReference type="ARBA" id="ARBA00022516"/>
    </source>
</evidence>
<gene>
    <name evidence="9 10" type="primary">fabZ</name>
    <name evidence="10" type="ORF">NCTC10295_01835</name>
</gene>
<sequence>MEFKLPIEAKDIHNLIPHRFPFLLIDRITAFESMKSLTAIKNVSMNEPQFQGHFPDLPIMPGVLIIEGMAQACGTLAILSNGGREENEFFFFAGIDDARFKRQVIPGDQLTYEVELLTFKRGIGKFQAVAKVDGQVAVEAVIMCAKRIVAPE</sequence>
<dbReference type="EC" id="4.2.1.59" evidence="9"/>
<dbReference type="PANTHER" id="PTHR30272:SF1">
    <property type="entry name" value="3-HYDROXYACYL-[ACYL-CARRIER-PROTEIN] DEHYDRATASE"/>
    <property type="match status" value="1"/>
</dbReference>
<dbReference type="CDD" id="cd01288">
    <property type="entry name" value="FabZ"/>
    <property type="match status" value="1"/>
</dbReference>
<comment type="subcellular location">
    <subcellularLocation>
        <location evidence="1 9">Cytoplasm</location>
    </subcellularLocation>
</comment>
<evidence type="ECO:0000256" key="1">
    <source>
        <dbReference type="ARBA" id="ARBA00004496"/>
    </source>
</evidence>
<keyword evidence="6 9" id="KW-0443">Lipid metabolism</keyword>
<dbReference type="HAMAP" id="MF_00406">
    <property type="entry name" value="FabZ"/>
    <property type="match status" value="1"/>
</dbReference>
<dbReference type="InterPro" id="IPR010084">
    <property type="entry name" value="FabZ"/>
</dbReference>
<organism evidence="10 11">
    <name type="scientific">Bergeriella denitrificans</name>
    <name type="common">Neisseria denitrificans</name>
    <dbReference type="NCBI Taxonomy" id="494"/>
    <lineage>
        <taxon>Bacteria</taxon>
        <taxon>Pseudomonadati</taxon>
        <taxon>Pseudomonadota</taxon>
        <taxon>Betaproteobacteria</taxon>
        <taxon>Neisseriales</taxon>
        <taxon>Neisseriaceae</taxon>
        <taxon>Bergeriella</taxon>
    </lineage>
</organism>
<dbReference type="InterPro" id="IPR013114">
    <property type="entry name" value="FabA_FabZ"/>
</dbReference>
<reference evidence="10 11" key="1">
    <citation type="submission" date="2018-06" db="EMBL/GenBank/DDBJ databases">
        <authorList>
            <consortium name="Pathogen Informatics"/>
            <person name="Doyle S."/>
        </authorList>
    </citation>
    <scope>NUCLEOTIDE SEQUENCE [LARGE SCALE GENOMIC DNA]</scope>
    <source>
        <strain evidence="10 11">NCTC10295</strain>
    </source>
</reference>
<protein>
    <recommendedName>
        <fullName evidence="9">3-hydroxyacyl-[acyl-carrier-protein] dehydratase FabZ</fullName>
        <ecNumber evidence="9">4.2.1.59</ecNumber>
    </recommendedName>
    <alternativeName>
        <fullName evidence="9">(3R)-hydroxymyristoyl-[acyl-carrier-protein] dehydratase</fullName>
        <shortName evidence="9">(3R)-hydroxymyristoyl-ACP dehydrase</shortName>
    </alternativeName>
    <alternativeName>
        <fullName evidence="9">Beta-hydroxyacyl-ACP dehydratase</fullName>
    </alternativeName>
</protein>
<proteinExistence type="inferred from homology"/>
<dbReference type="Pfam" id="PF07977">
    <property type="entry name" value="FabA"/>
    <property type="match status" value="1"/>
</dbReference>
<dbReference type="GO" id="GO:0006633">
    <property type="term" value="P:fatty acid biosynthetic process"/>
    <property type="evidence" value="ECO:0007669"/>
    <property type="project" value="UniProtKB-UniRule"/>
</dbReference>
<dbReference type="PANTHER" id="PTHR30272">
    <property type="entry name" value="3-HYDROXYACYL-[ACYL-CARRIER-PROTEIN] DEHYDRATASE"/>
    <property type="match status" value="1"/>
</dbReference>
<evidence type="ECO:0000256" key="8">
    <source>
        <dbReference type="ARBA" id="ARBA00025049"/>
    </source>
</evidence>
<dbReference type="FunFam" id="3.10.129.10:FF:000001">
    <property type="entry name" value="3-hydroxyacyl-[acyl-carrier-protein] dehydratase FabZ"/>
    <property type="match status" value="1"/>
</dbReference>
<feature type="active site" evidence="9">
    <location>
        <position position="53"/>
    </location>
</feature>
<evidence type="ECO:0000313" key="10">
    <source>
        <dbReference type="EMBL" id="STZ77034.1"/>
    </source>
</evidence>
<dbReference type="EMBL" id="UGQS01000002">
    <property type="protein sequence ID" value="STZ77034.1"/>
    <property type="molecule type" value="Genomic_DNA"/>
</dbReference>
<dbReference type="GO" id="GO:0016020">
    <property type="term" value="C:membrane"/>
    <property type="evidence" value="ECO:0007669"/>
    <property type="project" value="GOC"/>
</dbReference>
<evidence type="ECO:0000256" key="2">
    <source>
        <dbReference type="ARBA" id="ARBA00009174"/>
    </source>
</evidence>
<accession>A0A378UI33</accession>
<dbReference type="GO" id="GO:0005737">
    <property type="term" value="C:cytoplasm"/>
    <property type="evidence" value="ECO:0007669"/>
    <property type="project" value="UniProtKB-SubCell"/>
</dbReference>